<organism evidence="1 2">
    <name type="scientific">Microdochium bolleyi</name>
    <dbReference type="NCBI Taxonomy" id="196109"/>
    <lineage>
        <taxon>Eukaryota</taxon>
        <taxon>Fungi</taxon>
        <taxon>Dikarya</taxon>
        <taxon>Ascomycota</taxon>
        <taxon>Pezizomycotina</taxon>
        <taxon>Sordariomycetes</taxon>
        <taxon>Xylariomycetidae</taxon>
        <taxon>Xylariales</taxon>
        <taxon>Microdochiaceae</taxon>
        <taxon>Microdochium</taxon>
    </lineage>
</organism>
<reference evidence="2" key="1">
    <citation type="submission" date="2016-02" db="EMBL/GenBank/DDBJ databases">
        <title>Draft genome sequence of Microdochium bolleyi, a fungal endophyte of beachgrass.</title>
        <authorList>
            <consortium name="DOE Joint Genome Institute"/>
            <person name="David A.S."/>
            <person name="May G."/>
            <person name="Haridas S."/>
            <person name="Lim J."/>
            <person name="Wang M."/>
            <person name="Labutti K."/>
            <person name="Lipzen A."/>
            <person name="Barry K."/>
            <person name="Grigoriev I.V."/>
        </authorList>
    </citation>
    <scope>NUCLEOTIDE SEQUENCE [LARGE SCALE GENOMIC DNA]</scope>
    <source>
        <strain evidence="2">J235TASD1</strain>
    </source>
</reference>
<protein>
    <submittedName>
        <fullName evidence="1">Uncharacterized protein</fullName>
    </submittedName>
</protein>
<keyword evidence="2" id="KW-1185">Reference proteome</keyword>
<name>A0A136IV36_9PEZI</name>
<accession>A0A136IV36</accession>
<sequence length="77" mass="9277">MAHYDTPTGVHASRSTLMQWEYSTRAPHFLQGLFQQNLSSFHNIVFNLHFVTYQVRKTRLHRARFYLLRASHKEMRL</sequence>
<dbReference type="EMBL" id="KQ964257">
    <property type="protein sequence ID" value="KXJ88748.1"/>
    <property type="molecule type" value="Genomic_DNA"/>
</dbReference>
<dbReference type="AlphaFoldDB" id="A0A136IV36"/>
<dbReference type="InParanoid" id="A0A136IV36"/>
<evidence type="ECO:0000313" key="1">
    <source>
        <dbReference type="EMBL" id="KXJ88748.1"/>
    </source>
</evidence>
<dbReference type="Proteomes" id="UP000070501">
    <property type="component" value="Unassembled WGS sequence"/>
</dbReference>
<evidence type="ECO:0000313" key="2">
    <source>
        <dbReference type="Proteomes" id="UP000070501"/>
    </source>
</evidence>
<proteinExistence type="predicted"/>
<gene>
    <name evidence="1" type="ORF">Micbo1qcDRAFT_166191</name>
</gene>